<name>A0A401YEN9_9ACTN</name>
<gene>
    <name evidence="1" type="ORF">EHYA_00717</name>
</gene>
<sequence length="156" mass="16694">MHETAQTEEAANSPSRCNRYAWTPEVHDLYGDPEAILGKMDTLDMDLSSRRIFALLVESEGAADVRLFERTGTDEYTISTWTGAALDGLGARIAETILANRGVHCVGEQTRAVLAPLGLTEHAGVPAPANPRAAFAHTVRGHGTGTFTRATCALLC</sequence>
<proteinExistence type="predicted"/>
<dbReference type="Proteomes" id="UP000286931">
    <property type="component" value="Unassembled WGS sequence"/>
</dbReference>
<evidence type="ECO:0000313" key="1">
    <source>
        <dbReference type="EMBL" id="GCD93074.1"/>
    </source>
</evidence>
<protein>
    <submittedName>
        <fullName evidence="1">Uncharacterized protein</fullName>
    </submittedName>
</protein>
<comment type="caution">
    <text evidence="1">The sequence shown here is derived from an EMBL/GenBank/DDBJ whole genome shotgun (WGS) entry which is preliminary data.</text>
</comment>
<accession>A0A401YEN9</accession>
<organism evidence="1 2">
    <name type="scientific">Embleya hyalina</name>
    <dbReference type="NCBI Taxonomy" id="516124"/>
    <lineage>
        <taxon>Bacteria</taxon>
        <taxon>Bacillati</taxon>
        <taxon>Actinomycetota</taxon>
        <taxon>Actinomycetes</taxon>
        <taxon>Kitasatosporales</taxon>
        <taxon>Streptomycetaceae</taxon>
        <taxon>Embleya</taxon>
    </lineage>
</organism>
<reference evidence="1 2" key="1">
    <citation type="submission" date="2018-12" db="EMBL/GenBank/DDBJ databases">
        <title>Draft genome sequence of Embleya hyalina NBRC 13850T.</title>
        <authorList>
            <person name="Komaki H."/>
            <person name="Hosoyama A."/>
            <person name="Kimura A."/>
            <person name="Ichikawa N."/>
            <person name="Tamura T."/>
        </authorList>
    </citation>
    <scope>NUCLEOTIDE SEQUENCE [LARGE SCALE GENOMIC DNA]</scope>
    <source>
        <strain evidence="1 2">NBRC 13850</strain>
    </source>
</reference>
<keyword evidence="2" id="KW-1185">Reference proteome</keyword>
<dbReference type="EMBL" id="BIFH01000013">
    <property type="protein sequence ID" value="GCD93074.1"/>
    <property type="molecule type" value="Genomic_DNA"/>
</dbReference>
<dbReference type="AlphaFoldDB" id="A0A401YEN9"/>
<dbReference type="OrthoDB" id="4207080at2"/>
<evidence type="ECO:0000313" key="2">
    <source>
        <dbReference type="Proteomes" id="UP000286931"/>
    </source>
</evidence>